<evidence type="ECO:0000256" key="1">
    <source>
        <dbReference type="SAM" id="MobiDB-lite"/>
    </source>
</evidence>
<keyword evidence="2" id="KW-1133">Transmembrane helix</keyword>
<reference evidence="3" key="1">
    <citation type="submission" date="2021-04" db="EMBL/GenBank/DDBJ databases">
        <title>Genome based classification of Actinospica acidithermotolerans sp. nov., an actinobacterium isolated from an Indonesian hot spring.</title>
        <authorList>
            <person name="Kusuma A.B."/>
            <person name="Putra K.E."/>
            <person name="Nafisah S."/>
            <person name="Loh J."/>
            <person name="Nouioui I."/>
            <person name="Goodfellow M."/>
        </authorList>
    </citation>
    <scope>NUCLEOTIDE SEQUENCE</scope>
    <source>
        <strain evidence="3">MGRD01-02</strain>
    </source>
</reference>
<feature type="region of interest" description="Disordered" evidence="1">
    <location>
        <begin position="1"/>
        <end position="21"/>
    </location>
</feature>
<proteinExistence type="predicted"/>
<evidence type="ECO:0000313" key="4">
    <source>
        <dbReference type="Proteomes" id="UP000676325"/>
    </source>
</evidence>
<protein>
    <submittedName>
        <fullName evidence="3">Uncharacterized protein</fullName>
    </submittedName>
</protein>
<sequence length="242" mass="25448">MAWESSGDQEDGPAGGDPQDAIPPEWILELERVAAEEAARRAERKRRITIISAAIPATIVVGVLITLGVLSIRKPGPIVLPSAVTSFAKTLPASQRPNAAGLTVVDGEFAPNTWRVAWVTQDAGFCFAFVHQSEPAQTMCDAPRSVTTAQMRIVGELSDDGLNPPELITCGYTTGAAPYVEINHGAVVGTVTPMTGSNLSGYCLQLPDDVAPGAPFSVTTFIVITNENRKDGSAGDVTATYP</sequence>
<name>A0A941E894_9ACTN</name>
<evidence type="ECO:0000256" key="2">
    <source>
        <dbReference type="SAM" id="Phobius"/>
    </source>
</evidence>
<accession>A0A941E894</accession>
<keyword evidence="4" id="KW-1185">Reference proteome</keyword>
<dbReference type="EMBL" id="JAGSOH010000008">
    <property type="protein sequence ID" value="MBR7825738.1"/>
    <property type="molecule type" value="Genomic_DNA"/>
</dbReference>
<keyword evidence="2" id="KW-0812">Transmembrane</keyword>
<keyword evidence="2" id="KW-0472">Membrane</keyword>
<evidence type="ECO:0000313" key="3">
    <source>
        <dbReference type="EMBL" id="MBR7825738.1"/>
    </source>
</evidence>
<organism evidence="3 4">
    <name type="scientific">Actinospica acidithermotolerans</name>
    <dbReference type="NCBI Taxonomy" id="2828514"/>
    <lineage>
        <taxon>Bacteria</taxon>
        <taxon>Bacillati</taxon>
        <taxon>Actinomycetota</taxon>
        <taxon>Actinomycetes</taxon>
        <taxon>Catenulisporales</taxon>
        <taxon>Actinospicaceae</taxon>
        <taxon>Actinospica</taxon>
    </lineage>
</organism>
<gene>
    <name evidence="3" type="ORF">KDK95_05420</name>
</gene>
<feature type="transmembrane region" description="Helical" evidence="2">
    <location>
        <begin position="50"/>
        <end position="72"/>
    </location>
</feature>
<dbReference type="RefSeq" id="WP_212516890.1">
    <property type="nucleotide sequence ID" value="NZ_JAGSOH010000008.1"/>
</dbReference>
<dbReference type="AlphaFoldDB" id="A0A941E894"/>
<dbReference type="Proteomes" id="UP000676325">
    <property type="component" value="Unassembled WGS sequence"/>
</dbReference>
<comment type="caution">
    <text evidence="3">The sequence shown here is derived from an EMBL/GenBank/DDBJ whole genome shotgun (WGS) entry which is preliminary data.</text>
</comment>